<gene>
    <name evidence="2" type="ORF">NDU88_006921</name>
</gene>
<organism evidence="2 3">
    <name type="scientific">Pleurodeles waltl</name>
    <name type="common">Iberian ribbed newt</name>
    <dbReference type="NCBI Taxonomy" id="8319"/>
    <lineage>
        <taxon>Eukaryota</taxon>
        <taxon>Metazoa</taxon>
        <taxon>Chordata</taxon>
        <taxon>Craniata</taxon>
        <taxon>Vertebrata</taxon>
        <taxon>Euteleostomi</taxon>
        <taxon>Amphibia</taxon>
        <taxon>Batrachia</taxon>
        <taxon>Caudata</taxon>
        <taxon>Salamandroidea</taxon>
        <taxon>Salamandridae</taxon>
        <taxon>Pleurodelinae</taxon>
        <taxon>Pleurodeles</taxon>
    </lineage>
</organism>
<feature type="region of interest" description="Disordered" evidence="1">
    <location>
        <begin position="1"/>
        <end position="36"/>
    </location>
</feature>
<name>A0AAV7M1G9_PLEWA</name>
<reference evidence="2" key="1">
    <citation type="journal article" date="2022" name="bioRxiv">
        <title>Sequencing and chromosome-scale assembly of the giantPleurodeles waltlgenome.</title>
        <authorList>
            <person name="Brown T."/>
            <person name="Elewa A."/>
            <person name="Iarovenko S."/>
            <person name="Subramanian E."/>
            <person name="Araus A.J."/>
            <person name="Petzold A."/>
            <person name="Susuki M."/>
            <person name="Suzuki K.-i.T."/>
            <person name="Hayashi T."/>
            <person name="Toyoda A."/>
            <person name="Oliveira C."/>
            <person name="Osipova E."/>
            <person name="Leigh N.D."/>
            <person name="Simon A."/>
            <person name="Yun M.H."/>
        </authorList>
    </citation>
    <scope>NUCLEOTIDE SEQUENCE</scope>
    <source>
        <strain evidence="2">20211129_DDA</strain>
        <tissue evidence="2">Liver</tissue>
    </source>
</reference>
<keyword evidence="3" id="KW-1185">Reference proteome</keyword>
<dbReference type="Proteomes" id="UP001066276">
    <property type="component" value="Chromosome 11"/>
</dbReference>
<comment type="caution">
    <text evidence="2">The sequence shown here is derived from an EMBL/GenBank/DDBJ whole genome shotgun (WGS) entry which is preliminary data.</text>
</comment>
<sequence length="81" mass="9150">MEREGRPSEGSAVRRRAPQVRGRSKALSSMGNAPPRHQCRAARYVTPAADCAAFRGNKPHCNQPYIYLVRQDRAARRLFIL</sequence>
<feature type="compositionally biased region" description="Basic residues" evidence="1">
    <location>
        <begin position="13"/>
        <end position="24"/>
    </location>
</feature>
<evidence type="ECO:0000313" key="3">
    <source>
        <dbReference type="Proteomes" id="UP001066276"/>
    </source>
</evidence>
<dbReference type="AlphaFoldDB" id="A0AAV7M1G9"/>
<proteinExistence type="predicted"/>
<dbReference type="EMBL" id="JANPWB010000015">
    <property type="protein sequence ID" value="KAJ1093830.1"/>
    <property type="molecule type" value="Genomic_DNA"/>
</dbReference>
<accession>A0AAV7M1G9</accession>
<evidence type="ECO:0000256" key="1">
    <source>
        <dbReference type="SAM" id="MobiDB-lite"/>
    </source>
</evidence>
<protein>
    <submittedName>
        <fullName evidence="2">Uncharacterized protein</fullName>
    </submittedName>
</protein>
<evidence type="ECO:0000313" key="2">
    <source>
        <dbReference type="EMBL" id="KAJ1093830.1"/>
    </source>
</evidence>